<name>A0A0E9RFC1_ANGAN</name>
<reference evidence="1" key="2">
    <citation type="journal article" date="2015" name="Fish Shellfish Immunol.">
        <title>Early steps in the European eel (Anguilla anguilla)-Vibrio vulnificus interaction in the gills: Role of the RtxA13 toxin.</title>
        <authorList>
            <person name="Callol A."/>
            <person name="Pajuelo D."/>
            <person name="Ebbesson L."/>
            <person name="Teles M."/>
            <person name="MacKenzie S."/>
            <person name="Amaro C."/>
        </authorList>
    </citation>
    <scope>NUCLEOTIDE SEQUENCE</scope>
</reference>
<dbReference type="EMBL" id="GBXM01080756">
    <property type="protein sequence ID" value="JAH27821.1"/>
    <property type="molecule type" value="Transcribed_RNA"/>
</dbReference>
<sequence>MDYISSSGNLTYQFHSFSFIQVRIHTICILYESIAYFSTVSLKVHQLQALL</sequence>
<protein>
    <submittedName>
        <fullName evidence="1">Uncharacterized protein</fullName>
    </submittedName>
</protein>
<dbReference type="AlphaFoldDB" id="A0A0E9RFC1"/>
<evidence type="ECO:0000313" key="1">
    <source>
        <dbReference type="EMBL" id="JAH27821.1"/>
    </source>
</evidence>
<accession>A0A0E9RFC1</accession>
<reference evidence="1" key="1">
    <citation type="submission" date="2014-11" db="EMBL/GenBank/DDBJ databases">
        <authorList>
            <person name="Amaro Gonzalez C."/>
        </authorList>
    </citation>
    <scope>NUCLEOTIDE SEQUENCE</scope>
</reference>
<organism evidence="1">
    <name type="scientific">Anguilla anguilla</name>
    <name type="common">European freshwater eel</name>
    <name type="synonym">Muraena anguilla</name>
    <dbReference type="NCBI Taxonomy" id="7936"/>
    <lineage>
        <taxon>Eukaryota</taxon>
        <taxon>Metazoa</taxon>
        <taxon>Chordata</taxon>
        <taxon>Craniata</taxon>
        <taxon>Vertebrata</taxon>
        <taxon>Euteleostomi</taxon>
        <taxon>Actinopterygii</taxon>
        <taxon>Neopterygii</taxon>
        <taxon>Teleostei</taxon>
        <taxon>Anguilliformes</taxon>
        <taxon>Anguillidae</taxon>
        <taxon>Anguilla</taxon>
    </lineage>
</organism>
<proteinExistence type="predicted"/>